<proteinExistence type="predicted"/>
<sequence>MTYDELIGTILKDYSGFGFVQCIEEGQAIKKPIFQYKETDWNFLKRVASELKSEIYCDIIDLNNTLYFGINSGNNHELQDDISYKACKDLKTFYKAGGYELGFHDTDYFYYKIKSRERYNIGDNIYFKQKDVYVSDYEAYKYQDEIIYKYKLRRKNGVWQTKIYNSLLCGASLEGKVLAVEGEEVKLHLSIDENQDEGEGSRFKYAPPTGNTMYSMPVVGTSARLYFPDESGNEPLVSGCVRSNGSSCAKTSDTTKRYFGTEHGSELEMTPSALNIKGGSASPISISIDDSVGIKITSPKKLTLSADSEIIMKTPKNVKINGVSQISALKSNTQSGFSLETDLHFLSDNVINNGSSSESYPDFDDEPQAGTMPEPEPPKEEKKGFNWGLLAVVAIATVAVVASVATFGLATTVGVMAIGAIAGSAVVGAYNGAKNSIESQKAANGDVDCLEVIKAGFTGAVTGAKDMVITEACVAYDTLNQTASSIFDICTCGTFHNKCEDFSEWSHKFFKDKAPYKNSYEFEQYLLNVALIADGAVKFGNMIDGIASGSGGFTLAFEGGYGESFAGAVPSIAVSAGEIGSMAVGGGAFYNVVKNNNNGTGRLNQKDEIGSDGLTSEQRKKFKDKIKNSKNQHEKDLIEYERNKVSRENRGLDQYDSFEDWYKDAQKARNSKSGGYDAENDARKALSKDGYKIDNNNTGKVETTKNKSGNQTRPDGLGTNSNGDNVVHEHKHFVSAEKQEVYLTEQIQAEEKLAREKGAEYVITMSSNSELVTRGNVLQPKPIPSGPLSQSIQNINGKIYYVDINTKTITYEWSFSKNIWIKR</sequence>
<gene>
    <name evidence="4" type="ORF">FDG31_14935</name>
</gene>
<feature type="region of interest" description="Disordered" evidence="2">
    <location>
        <begin position="356"/>
        <end position="381"/>
    </location>
</feature>
<dbReference type="AlphaFoldDB" id="A0A6B4JMG0"/>
<feature type="transmembrane region" description="Helical" evidence="3">
    <location>
        <begin position="413"/>
        <end position="433"/>
    </location>
</feature>
<reference evidence="4 5" key="1">
    <citation type="submission" date="2019-04" db="EMBL/GenBank/DDBJ databases">
        <title>Genome sequencing of Clostridium botulinum Groups I-IV and Clostridium butyricum.</title>
        <authorList>
            <person name="Brunt J."/>
            <person name="Van Vliet A.H.M."/>
            <person name="Stringer S.C."/>
            <person name="Carter A.T."/>
            <person name="Peck M.W."/>
        </authorList>
    </citation>
    <scope>NUCLEOTIDE SEQUENCE [LARGE SCALE GENOMIC DNA]</scope>
    <source>
        <strain evidence="4 5">BL81</strain>
    </source>
</reference>
<keyword evidence="3" id="KW-0812">Transmembrane</keyword>
<evidence type="ECO:0000313" key="4">
    <source>
        <dbReference type="EMBL" id="NFV27433.1"/>
    </source>
</evidence>
<organism evidence="4 5">
    <name type="scientific">Clostridium botulinum</name>
    <dbReference type="NCBI Taxonomy" id="1491"/>
    <lineage>
        <taxon>Bacteria</taxon>
        <taxon>Bacillati</taxon>
        <taxon>Bacillota</taxon>
        <taxon>Clostridia</taxon>
        <taxon>Eubacteriales</taxon>
        <taxon>Clostridiaceae</taxon>
        <taxon>Clostridium</taxon>
    </lineage>
</organism>
<comment type="caution">
    <text evidence="4">The sequence shown here is derived from an EMBL/GenBank/DDBJ whole genome shotgun (WGS) entry which is preliminary data.</text>
</comment>
<name>A0A6B4JMG0_CLOBO</name>
<keyword evidence="1" id="KW-0175">Coiled coil</keyword>
<dbReference type="Proteomes" id="UP000486903">
    <property type="component" value="Unassembled WGS sequence"/>
</dbReference>
<feature type="compositionally biased region" description="Polar residues" evidence="2">
    <location>
        <begin position="694"/>
        <end position="723"/>
    </location>
</feature>
<dbReference type="SUPFAM" id="SSF69279">
    <property type="entry name" value="Phage tail proteins"/>
    <property type="match status" value="1"/>
</dbReference>
<accession>A0A6B4JMG0</accession>
<dbReference type="RefSeq" id="WP_003373782.1">
    <property type="nucleotide sequence ID" value="NZ_JACBBA010000002.1"/>
</dbReference>
<feature type="transmembrane region" description="Helical" evidence="3">
    <location>
        <begin position="387"/>
        <end position="407"/>
    </location>
</feature>
<evidence type="ECO:0000256" key="1">
    <source>
        <dbReference type="SAM" id="Coils"/>
    </source>
</evidence>
<evidence type="ECO:0000313" key="5">
    <source>
        <dbReference type="Proteomes" id="UP000486903"/>
    </source>
</evidence>
<feature type="coiled-coil region" evidence="1">
    <location>
        <begin position="623"/>
        <end position="650"/>
    </location>
</feature>
<protein>
    <submittedName>
        <fullName evidence="4">Uncharacterized protein</fullName>
    </submittedName>
</protein>
<evidence type="ECO:0000256" key="2">
    <source>
        <dbReference type="SAM" id="MobiDB-lite"/>
    </source>
</evidence>
<keyword evidence="3" id="KW-1133">Transmembrane helix</keyword>
<dbReference type="EMBL" id="SXFB01000015">
    <property type="protein sequence ID" value="NFV27433.1"/>
    <property type="molecule type" value="Genomic_DNA"/>
</dbReference>
<feature type="region of interest" description="Disordered" evidence="2">
    <location>
        <begin position="687"/>
        <end position="723"/>
    </location>
</feature>
<keyword evidence="3" id="KW-0472">Membrane</keyword>
<evidence type="ECO:0000256" key="3">
    <source>
        <dbReference type="SAM" id="Phobius"/>
    </source>
</evidence>